<organism evidence="1 2">
    <name type="scientific">Humisphaera borealis</name>
    <dbReference type="NCBI Taxonomy" id="2807512"/>
    <lineage>
        <taxon>Bacteria</taxon>
        <taxon>Pseudomonadati</taxon>
        <taxon>Planctomycetota</taxon>
        <taxon>Phycisphaerae</taxon>
        <taxon>Tepidisphaerales</taxon>
        <taxon>Tepidisphaeraceae</taxon>
        <taxon>Humisphaera</taxon>
    </lineage>
</organism>
<evidence type="ECO:0000313" key="1">
    <source>
        <dbReference type="EMBL" id="QOV90903.1"/>
    </source>
</evidence>
<evidence type="ECO:0000313" key="2">
    <source>
        <dbReference type="Proteomes" id="UP000593765"/>
    </source>
</evidence>
<dbReference type="EMBL" id="CP063458">
    <property type="protein sequence ID" value="QOV90903.1"/>
    <property type="molecule type" value="Genomic_DNA"/>
</dbReference>
<protein>
    <submittedName>
        <fullName evidence="1">Uncharacterized protein</fullName>
    </submittedName>
</protein>
<dbReference type="KEGG" id="hbs:IPV69_05955"/>
<dbReference type="RefSeq" id="WP_206294007.1">
    <property type="nucleotide sequence ID" value="NZ_CP063458.1"/>
</dbReference>
<reference evidence="1 2" key="1">
    <citation type="submission" date="2020-10" db="EMBL/GenBank/DDBJ databases">
        <title>Wide distribution of Phycisphaera-like planctomycetes from WD2101 soil group in peatlands and genome analysis of the first cultivated representative.</title>
        <authorList>
            <person name="Dedysh S.N."/>
            <person name="Beletsky A.V."/>
            <person name="Ivanova A."/>
            <person name="Kulichevskaya I.S."/>
            <person name="Suzina N.E."/>
            <person name="Philippov D.A."/>
            <person name="Rakitin A.L."/>
            <person name="Mardanov A.V."/>
            <person name="Ravin N.V."/>
        </authorList>
    </citation>
    <scope>NUCLEOTIDE SEQUENCE [LARGE SCALE GENOMIC DNA]</scope>
    <source>
        <strain evidence="1 2">M1803</strain>
    </source>
</reference>
<keyword evidence="2" id="KW-1185">Reference proteome</keyword>
<dbReference type="AlphaFoldDB" id="A0A7M2WZS6"/>
<name>A0A7M2WZS6_9BACT</name>
<proteinExistence type="predicted"/>
<sequence length="114" mass="12025">MANENGKPAPDTIERLAKRLVDDTAAALGGAWTGLSAADRETIRLCAVDAAGLQVSGLLARSELEKDIWDTEQRQINAQLLNIAAVGQGHVADAFWTAFEIAGKGLGILIDKAL</sequence>
<accession>A0A7M2WZS6</accession>
<gene>
    <name evidence="1" type="ORF">IPV69_05955</name>
</gene>
<dbReference type="Proteomes" id="UP000593765">
    <property type="component" value="Chromosome"/>
</dbReference>